<comment type="caution">
    <text evidence="11">The sequence shown here is derived from an EMBL/GenBank/DDBJ whole genome shotgun (WGS) entry which is preliminary data.</text>
</comment>
<dbReference type="InterPro" id="IPR005533">
    <property type="entry name" value="AMOP_dom"/>
</dbReference>
<keyword evidence="4 7" id="KW-0472">Membrane</keyword>
<evidence type="ECO:0000256" key="1">
    <source>
        <dbReference type="ARBA" id="ARBA00004370"/>
    </source>
</evidence>
<protein>
    <submittedName>
        <fullName evidence="11">Uncharacterized protein</fullName>
    </submittedName>
</protein>
<dbReference type="PROSITE" id="PS50856">
    <property type="entry name" value="AMOP"/>
    <property type="match status" value="2"/>
</dbReference>
<dbReference type="InterPro" id="IPR001846">
    <property type="entry name" value="VWF_type-D"/>
</dbReference>
<dbReference type="Pfam" id="PF03782">
    <property type="entry name" value="AMOP"/>
    <property type="match status" value="2"/>
</dbReference>
<evidence type="ECO:0000259" key="8">
    <source>
        <dbReference type="PROSITE" id="PS50856"/>
    </source>
</evidence>
<dbReference type="PANTHER" id="PTHR13802:SF52">
    <property type="entry name" value="MUCIN-4"/>
    <property type="match status" value="1"/>
</dbReference>
<sequence>MVTDGTSSFTIFNYLKTDVKTSPTTQSGFNGGNGRGWSEAIKSGSLQTASANQGSDVVGRYVYQIDDTVIYKGGCTPQNFNTETLYIKQQYAGMFGGEMIDFNGPCLASNNKIKCKFGHNSGERTTTGIMVNSMRGRCLVPTLLERGRVPVRVSLNDGLSYYFSSELTIGTIRILITIEYSSSYLFLVHPNRMPSILSNGKGWNETTSTSLSMSWHPGDLTNVSSALVDVTLIGYKETLVRHKIDNRYRKSEIEGIQNQDLTGTKANKQKPPPYEKKRTPDMAVRPGAQEEFLVSSILPLGFLMNTMMTEKYGANWPHDKCLAWYNKDSEDTSWLTAIPSCPCNLQQALVDIGNWQPDLGCNLYSKRNGNCLFHQKAVHCVLSVQATMHNKDGAGNQCCYSQNGLLLFAADTFQGSTPDRSHSWGASPYVQPYYVPTTSHGLHDVISFFYCCLWADYKDCDYYMDNRPTRDCKNYIPPKQAMVYGLSHVITFDGSSYRVCGEGDFVLLKSLEMTIEGRFQRSTFLTGTQNKSVILTDVGIKFNAEKVELRLRGSEMDRSQRLVDVLVNDKFIIFNQTPMRWQDFKECAIVNNMDLDNPSTNMESNFTVISHDGIGIQVAVKNDILEMLVVLPPKLKNKVRGLLGDWNGNRRDDFKPNETLSSVQFTDLPTLFSDFQYAWAIKEKKNSIVPFTLLAVNDSSMCNVPMSGTGYGFCGGNKDCEFDMWETNNRTLALAAKSSSERYVEIDSFTQPGEWDIIVYDEFDRRTSSVTMLVTDRQSFEILPSRKYLIVMVSKDGLVGFSPQAAYKNTVYSKYQTQYVASNDYPFAAAFHFAAVSHGSVTSAGETYRGVTKYRQILSANEESRNISNFIRAAFPGQDQFQATYVLVVTWRDVFDLREQSVVNCQYQTGPNICKTNTFQQVMVTDGSSSFAIFNYLKTDVKTSPTTQSGFNGGNGRGWSEAIKSGSLQTANASQGSDVVGRYVYQIEDTVIYKGGCTPQKSNMETLYIKQQYAGMFGGKMIDFNGPCLATNRKIKCKFGHDAGEKTSTGIMVNSMRGRCLVPTLLERGRVPVALSINDGFSYYFSSELTIVHPSRMPSMLSYGKGWNETTSTSLSMSWQSDDLTNVSSALVDVTLIGYKETLVRSSWDNLLTISQGIRVSQGSFTFNVKDALCNDDCSSYEIGIVQIKLQDMSLATSHGFLVSGILPLGFLMNTRMTEKYGANWPHDKCLAWYNKDSEDTSWLTAIPNCPCNLQQALVDIGSWQADLGCNLFSNRDGNCRFHHEAVHCVRAVQPAMHNKDGAGNQCCYARNGLLLFAADTFQGSTPDRSHDWGASPYVQPNYVPSTSHWLHDVITFYYCCLWVDYKDCDYYMDNRATRDCKNYMPPKQAMVYGLSHVMTFDGSSYRVCGEGDFVLLKSLEMTIEGRFQKSKFLTGTQNKSVILTDVGIKFNTEKVEIRLRGPDVDRSQRLIDVLVSDKFILFDQTPMRWQDFKECAIVNNMDLNNPSSNMESNFTVISHDGIGIQVAVKNDMLELMVVLPPKLKNKVLGLLGDWNGNRSDDFKPNETSSSVQFTDLPTLFSDFQYAWAIKEKKNSIVPFTLLAVNDSSMCNVPMSGTGYGFCGGNKECEFDMWETNNRTLALATKLSIRSCGLLDVPRSRKSSKNYTLGSTVTVTDCRVGTLSGDTTYTCTANGEEKQQWSPTVTASCADTLEDAQTTLIVAIVVPVVVVFVIIVIIIAVIMKRRSGK</sequence>
<dbReference type="PROSITE" id="PS51233">
    <property type="entry name" value="VWFD"/>
    <property type="match status" value="2"/>
</dbReference>
<evidence type="ECO:0000256" key="7">
    <source>
        <dbReference type="SAM" id="Phobius"/>
    </source>
</evidence>
<dbReference type="PROSITE" id="PS51220">
    <property type="entry name" value="NIDO"/>
    <property type="match status" value="1"/>
</dbReference>
<evidence type="ECO:0000256" key="6">
    <source>
        <dbReference type="SAM" id="MobiDB-lite"/>
    </source>
</evidence>
<dbReference type="InterPro" id="IPR003886">
    <property type="entry name" value="NIDO_dom"/>
</dbReference>
<evidence type="ECO:0000256" key="5">
    <source>
        <dbReference type="ARBA" id="ARBA00023157"/>
    </source>
</evidence>
<dbReference type="Proteomes" id="UP001186944">
    <property type="component" value="Unassembled WGS sequence"/>
</dbReference>
<keyword evidence="2 7" id="KW-0812">Transmembrane</keyword>
<feature type="domain" description="VWFD" evidence="10">
    <location>
        <begin position="1388"/>
        <end position="1596"/>
    </location>
</feature>
<dbReference type="Pfam" id="PF00094">
    <property type="entry name" value="VWD"/>
    <property type="match status" value="2"/>
</dbReference>
<accession>A0AA88YES8</accession>
<dbReference type="EMBL" id="VSWD01000006">
    <property type="protein sequence ID" value="KAK3100291.1"/>
    <property type="molecule type" value="Genomic_DNA"/>
</dbReference>
<organism evidence="11 12">
    <name type="scientific">Pinctada imbricata</name>
    <name type="common">Atlantic pearl-oyster</name>
    <name type="synonym">Pinctada martensii</name>
    <dbReference type="NCBI Taxonomy" id="66713"/>
    <lineage>
        <taxon>Eukaryota</taxon>
        <taxon>Metazoa</taxon>
        <taxon>Spiralia</taxon>
        <taxon>Lophotrochozoa</taxon>
        <taxon>Mollusca</taxon>
        <taxon>Bivalvia</taxon>
        <taxon>Autobranchia</taxon>
        <taxon>Pteriomorphia</taxon>
        <taxon>Pterioida</taxon>
        <taxon>Pterioidea</taxon>
        <taxon>Pteriidae</taxon>
        <taxon>Pinctada</taxon>
    </lineage>
</organism>
<evidence type="ECO:0000256" key="3">
    <source>
        <dbReference type="ARBA" id="ARBA00022989"/>
    </source>
</evidence>
<keyword evidence="12" id="KW-1185">Reference proteome</keyword>
<keyword evidence="3 7" id="KW-1133">Transmembrane helix</keyword>
<evidence type="ECO:0000313" key="11">
    <source>
        <dbReference type="EMBL" id="KAK3100291.1"/>
    </source>
</evidence>
<reference evidence="11" key="1">
    <citation type="submission" date="2019-08" db="EMBL/GenBank/DDBJ databases">
        <title>The improved chromosome-level genome for the pearl oyster Pinctada fucata martensii using PacBio sequencing and Hi-C.</title>
        <authorList>
            <person name="Zheng Z."/>
        </authorList>
    </citation>
    <scope>NUCLEOTIDE SEQUENCE</scope>
    <source>
        <strain evidence="11">ZZ-2019</strain>
        <tissue evidence="11">Adductor muscle</tissue>
    </source>
</reference>
<feature type="transmembrane region" description="Helical" evidence="7">
    <location>
        <begin position="1720"/>
        <end position="1743"/>
    </location>
</feature>
<proteinExistence type="predicted"/>
<evidence type="ECO:0000256" key="2">
    <source>
        <dbReference type="ARBA" id="ARBA00022692"/>
    </source>
</evidence>
<feature type="region of interest" description="Disordered" evidence="6">
    <location>
        <begin position="255"/>
        <end position="281"/>
    </location>
</feature>
<dbReference type="GO" id="GO:0016020">
    <property type="term" value="C:membrane"/>
    <property type="evidence" value="ECO:0007669"/>
    <property type="project" value="UniProtKB-SubCell"/>
</dbReference>
<keyword evidence="5" id="KW-1015">Disulfide bond</keyword>
<feature type="domain" description="AMOP" evidence="8">
    <location>
        <begin position="1222"/>
        <end position="1376"/>
    </location>
</feature>
<comment type="subcellular location">
    <subcellularLocation>
        <location evidence="1">Membrane</location>
    </subcellularLocation>
</comment>
<evidence type="ECO:0000259" key="10">
    <source>
        <dbReference type="PROSITE" id="PS51233"/>
    </source>
</evidence>
<feature type="compositionally biased region" description="Polar residues" evidence="6">
    <location>
        <begin position="256"/>
        <end position="266"/>
    </location>
</feature>
<gene>
    <name evidence="11" type="ORF">FSP39_017718</name>
</gene>
<dbReference type="InterPro" id="IPR051495">
    <property type="entry name" value="Epithelial_Barrier/Signaling"/>
</dbReference>
<name>A0AA88YES8_PINIB</name>
<feature type="domain" description="NIDO" evidence="9">
    <location>
        <begin position="832"/>
        <end position="990"/>
    </location>
</feature>
<dbReference type="SMART" id="SM00539">
    <property type="entry name" value="NIDO"/>
    <property type="match status" value="1"/>
</dbReference>
<evidence type="ECO:0000313" key="12">
    <source>
        <dbReference type="Proteomes" id="UP001186944"/>
    </source>
</evidence>
<evidence type="ECO:0000259" key="9">
    <source>
        <dbReference type="PROSITE" id="PS51220"/>
    </source>
</evidence>
<feature type="domain" description="AMOP" evidence="8">
    <location>
        <begin position="313"/>
        <end position="467"/>
    </location>
</feature>
<evidence type="ECO:0000256" key="4">
    <source>
        <dbReference type="ARBA" id="ARBA00023136"/>
    </source>
</evidence>
<dbReference type="GO" id="GO:0007160">
    <property type="term" value="P:cell-matrix adhesion"/>
    <property type="evidence" value="ECO:0007669"/>
    <property type="project" value="InterPro"/>
</dbReference>
<dbReference type="SMART" id="SM00723">
    <property type="entry name" value="AMOP"/>
    <property type="match status" value="2"/>
</dbReference>
<dbReference type="PANTHER" id="PTHR13802">
    <property type="entry name" value="MUCIN 4-RELATED"/>
    <property type="match status" value="1"/>
</dbReference>
<dbReference type="Pfam" id="PF06119">
    <property type="entry name" value="NIDO"/>
    <property type="match status" value="1"/>
</dbReference>
<feature type="domain" description="VWFD" evidence="10">
    <location>
        <begin position="479"/>
        <end position="687"/>
    </location>
</feature>